<protein>
    <submittedName>
        <fullName evidence="2">Uncharacterized protein</fullName>
    </submittedName>
</protein>
<dbReference type="EMBL" id="LXQA010515287">
    <property type="protein sequence ID" value="MCI56616.1"/>
    <property type="molecule type" value="Genomic_DNA"/>
</dbReference>
<dbReference type="AlphaFoldDB" id="A0A392T946"/>
<sequence length="67" mass="7173">VDEMEGVDYIASQEKLEEEIVHKQVVNPTDDEGPEVEVEHSVHSSNLGGVPVVDVSTGDSPQLSGTQ</sequence>
<feature type="region of interest" description="Disordered" evidence="1">
    <location>
        <begin position="28"/>
        <end position="67"/>
    </location>
</feature>
<reference evidence="2 3" key="1">
    <citation type="journal article" date="2018" name="Front. Plant Sci.">
        <title>Red Clover (Trifolium pratense) and Zigzag Clover (T. medium) - A Picture of Genomic Similarities and Differences.</title>
        <authorList>
            <person name="Dluhosova J."/>
            <person name="Istvanek J."/>
            <person name="Nedelnik J."/>
            <person name="Repkova J."/>
        </authorList>
    </citation>
    <scope>NUCLEOTIDE SEQUENCE [LARGE SCALE GENOMIC DNA]</scope>
    <source>
        <strain evidence="3">cv. 10/8</strain>
        <tissue evidence="2">Leaf</tissue>
    </source>
</reference>
<proteinExistence type="predicted"/>
<feature type="compositionally biased region" description="Polar residues" evidence="1">
    <location>
        <begin position="57"/>
        <end position="67"/>
    </location>
</feature>
<feature type="non-terminal residue" evidence="2">
    <location>
        <position position="67"/>
    </location>
</feature>
<name>A0A392T946_9FABA</name>
<feature type="non-terminal residue" evidence="2">
    <location>
        <position position="1"/>
    </location>
</feature>
<evidence type="ECO:0000313" key="3">
    <source>
        <dbReference type="Proteomes" id="UP000265520"/>
    </source>
</evidence>
<evidence type="ECO:0000313" key="2">
    <source>
        <dbReference type="EMBL" id="MCI56616.1"/>
    </source>
</evidence>
<evidence type="ECO:0000256" key="1">
    <source>
        <dbReference type="SAM" id="MobiDB-lite"/>
    </source>
</evidence>
<comment type="caution">
    <text evidence="2">The sequence shown here is derived from an EMBL/GenBank/DDBJ whole genome shotgun (WGS) entry which is preliminary data.</text>
</comment>
<keyword evidence="3" id="KW-1185">Reference proteome</keyword>
<dbReference type="Proteomes" id="UP000265520">
    <property type="component" value="Unassembled WGS sequence"/>
</dbReference>
<organism evidence="2 3">
    <name type="scientific">Trifolium medium</name>
    <dbReference type="NCBI Taxonomy" id="97028"/>
    <lineage>
        <taxon>Eukaryota</taxon>
        <taxon>Viridiplantae</taxon>
        <taxon>Streptophyta</taxon>
        <taxon>Embryophyta</taxon>
        <taxon>Tracheophyta</taxon>
        <taxon>Spermatophyta</taxon>
        <taxon>Magnoliopsida</taxon>
        <taxon>eudicotyledons</taxon>
        <taxon>Gunneridae</taxon>
        <taxon>Pentapetalae</taxon>
        <taxon>rosids</taxon>
        <taxon>fabids</taxon>
        <taxon>Fabales</taxon>
        <taxon>Fabaceae</taxon>
        <taxon>Papilionoideae</taxon>
        <taxon>50 kb inversion clade</taxon>
        <taxon>NPAAA clade</taxon>
        <taxon>Hologalegina</taxon>
        <taxon>IRL clade</taxon>
        <taxon>Trifolieae</taxon>
        <taxon>Trifolium</taxon>
    </lineage>
</organism>
<accession>A0A392T946</accession>